<dbReference type="AlphaFoldDB" id="A0A7W6CGC0"/>
<gene>
    <name evidence="3" type="ORF">GGR38_000740</name>
</gene>
<dbReference type="PANTHER" id="PTHR16255:SF1">
    <property type="entry name" value="REQUIRED FOR MEIOTIC NUCLEAR DIVISION PROTEIN 1 HOMOLOG"/>
    <property type="match status" value="1"/>
</dbReference>
<organism evidence="3 4">
    <name type="scientific">Novosphingobium sediminicola</name>
    <dbReference type="NCBI Taxonomy" id="563162"/>
    <lineage>
        <taxon>Bacteria</taxon>
        <taxon>Pseudomonadati</taxon>
        <taxon>Pseudomonadota</taxon>
        <taxon>Alphaproteobacteria</taxon>
        <taxon>Sphingomonadales</taxon>
        <taxon>Sphingomonadaceae</taxon>
        <taxon>Novosphingobium</taxon>
    </lineage>
</organism>
<feature type="transmembrane region" description="Helical" evidence="1">
    <location>
        <begin position="262"/>
        <end position="281"/>
    </location>
</feature>
<keyword evidence="1" id="KW-1133">Transmembrane helix</keyword>
<keyword evidence="4" id="KW-1185">Reference proteome</keyword>
<evidence type="ECO:0000313" key="4">
    <source>
        <dbReference type="Proteomes" id="UP000548867"/>
    </source>
</evidence>
<dbReference type="RefSeq" id="WP_183622754.1">
    <property type="nucleotide sequence ID" value="NZ_JACIDX010000002.1"/>
</dbReference>
<evidence type="ECO:0000256" key="1">
    <source>
        <dbReference type="SAM" id="Phobius"/>
    </source>
</evidence>
<name>A0A7W6CGC0_9SPHN</name>
<keyword evidence="1" id="KW-0472">Membrane</keyword>
<accession>A0A7W6CGC0</accession>
<evidence type="ECO:0000259" key="2">
    <source>
        <dbReference type="Pfam" id="PF02582"/>
    </source>
</evidence>
<feature type="domain" description="DUF155" evidence="2">
    <location>
        <begin position="66"/>
        <end position="235"/>
    </location>
</feature>
<protein>
    <submittedName>
        <fullName evidence="3">Putative Rmd1/YagE family protein</fullName>
    </submittedName>
</protein>
<keyword evidence="1" id="KW-0812">Transmembrane</keyword>
<dbReference type="Proteomes" id="UP000548867">
    <property type="component" value="Unassembled WGS sequence"/>
</dbReference>
<dbReference type="InterPro" id="IPR003734">
    <property type="entry name" value="DUF155"/>
</dbReference>
<reference evidence="3 4" key="1">
    <citation type="submission" date="2020-08" db="EMBL/GenBank/DDBJ databases">
        <title>Genomic Encyclopedia of Type Strains, Phase IV (KMG-IV): sequencing the most valuable type-strain genomes for metagenomic binning, comparative biology and taxonomic classification.</title>
        <authorList>
            <person name="Goeker M."/>
        </authorList>
    </citation>
    <scope>NUCLEOTIDE SEQUENCE [LARGE SCALE GENOMIC DNA]</scope>
    <source>
        <strain evidence="3 4">DSM 27057</strain>
    </source>
</reference>
<dbReference type="Pfam" id="PF02582">
    <property type="entry name" value="DUF155"/>
    <property type="match status" value="1"/>
</dbReference>
<dbReference type="InterPro" id="IPR051624">
    <property type="entry name" value="RMD1/Sad1-interacting"/>
</dbReference>
<evidence type="ECO:0000313" key="3">
    <source>
        <dbReference type="EMBL" id="MBB3953813.1"/>
    </source>
</evidence>
<dbReference type="PANTHER" id="PTHR16255">
    <property type="entry name" value="REQUIRED FOR MEIOTIC NUCLEAR DIVISION PROTEIN 1 HOMOLOG"/>
    <property type="match status" value="1"/>
</dbReference>
<comment type="caution">
    <text evidence="3">The sequence shown here is derived from an EMBL/GenBank/DDBJ whole genome shotgun (WGS) entry which is preliminary data.</text>
</comment>
<dbReference type="EMBL" id="JACIDX010000002">
    <property type="protein sequence ID" value="MBB3953813.1"/>
    <property type="molecule type" value="Genomic_DNA"/>
</dbReference>
<sequence length="282" mass="31116">MIATAVDNPASSSGYLGHPDFVMLGALPTSGRLVASARVLAGRIDTRALVEDNRRLPPWAGQGLSFVFRYGAVVSITAPDETPGRIDDALGRYLRDPAGTIEVETAEISLTRHSTDRIGEEGQILLADGDEARLTLVAIVLARSVVLSRDEIAVSQAFDRIAPLVSDLRETGRTRAPVRQAMQLVGEVLAARHRVMAKVQADERPDVLWDNPELDRLYARLEAEHELDDRAEVLERKFVALGDFAEVLLNIIQDKRAFRLELAIIALIAFEIVLALLNMHWR</sequence>
<proteinExistence type="predicted"/>